<dbReference type="InterPro" id="IPR039537">
    <property type="entry name" value="Retrotran_Ty1/copia-like"/>
</dbReference>
<keyword evidence="1" id="KW-0645">Protease</keyword>
<evidence type="ECO:0000256" key="1">
    <source>
        <dbReference type="ARBA" id="ARBA00022670"/>
    </source>
</evidence>
<feature type="domain" description="Integrase catalytic" evidence="2">
    <location>
        <begin position="432"/>
        <end position="608"/>
    </location>
</feature>
<protein>
    <submittedName>
        <fullName evidence="3">Retrovirus-related Pol polyprotein from transposon TNT 1-94</fullName>
    </submittedName>
</protein>
<dbReference type="InterPro" id="IPR001584">
    <property type="entry name" value="Integrase_cat-core"/>
</dbReference>
<proteinExistence type="predicted"/>
<dbReference type="EMBL" id="JACGWM010000013">
    <property type="protein sequence ID" value="KAL0333092.1"/>
    <property type="molecule type" value="Genomic_DNA"/>
</dbReference>
<dbReference type="Pfam" id="PF25597">
    <property type="entry name" value="SH3_retrovirus"/>
    <property type="match status" value="1"/>
</dbReference>
<dbReference type="Pfam" id="PF00665">
    <property type="entry name" value="rve"/>
    <property type="match status" value="1"/>
</dbReference>
<reference evidence="3" key="2">
    <citation type="journal article" date="2024" name="Plant">
        <title>Genomic evolution and insights into agronomic trait innovations of Sesamum species.</title>
        <authorList>
            <person name="Miao H."/>
            <person name="Wang L."/>
            <person name="Qu L."/>
            <person name="Liu H."/>
            <person name="Sun Y."/>
            <person name="Le M."/>
            <person name="Wang Q."/>
            <person name="Wei S."/>
            <person name="Zheng Y."/>
            <person name="Lin W."/>
            <person name="Duan Y."/>
            <person name="Cao H."/>
            <person name="Xiong S."/>
            <person name="Wang X."/>
            <person name="Wei L."/>
            <person name="Li C."/>
            <person name="Ma Q."/>
            <person name="Ju M."/>
            <person name="Zhao R."/>
            <person name="Li G."/>
            <person name="Mu C."/>
            <person name="Tian Q."/>
            <person name="Mei H."/>
            <person name="Zhang T."/>
            <person name="Gao T."/>
            <person name="Zhang H."/>
        </authorList>
    </citation>
    <scope>NUCLEOTIDE SEQUENCE</scope>
    <source>
        <strain evidence="3">KEN8</strain>
    </source>
</reference>
<dbReference type="GO" id="GO:0003676">
    <property type="term" value="F:nucleic acid binding"/>
    <property type="evidence" value="ECO:0007669"/>
    <property type="project" value="InterPro"/>
</dbReference>
<dbReference type="PANTHER" id="PTHR42648">
    <property type="entry name" value="TRANSPOSASE, PUTATIVE-RELATED"/>
    <property type="match status" value="1"/>
</dbReference>
<accession>A0AAW2MN86</accession>
<dbReference type="Pfam" id="PF14223">
    <property type="entry name" value="Retrotran_gag_2"/>
    <property type="match status" value="1"/>
</dbReference>
<sequence length="667" mass="76364">MRNFVCGPQATRKIMSKNPLTVILDNNKFNGTNYTDWLRNLRIVLDYENQRYIMDKPLPQILPDGSSSEERETFERWHADHRKVRNIILASMSNDRQKQYDRLDDVASILQRMKEVYAIPNRHTRYVATKEFFRAKMTEGSSVQEHGVKMLSLVEKLEDLKAGLENDTYIDVFLQSLPPSYDPFIVNFNMNGLEKSINELINMLVQYEATIKKFAPSVLIGEASTSKAKSKRVGCWKRNKGKAKAKTIVVAKDAKSAPVAPVGMGKGKKRTGTQQQSRANDIYAYYREKEHWKRDCPNLSSDQGIFVVEVLQRSKKLSKDEVFLRLGDGKAVAAEAVGIINLVVSDHVRLKLKDCYFVPSMIKNIISIPLLDNVGFEFLINKNCFYLMKDGSSHLLGHISQDRMKRLVESKSLEIDNLDNLPACESCLKGKMTKKPFVGQSKLANGLLDLIHTDVCGPLNTQARGGFSYFITFTDDHSRYGYVYLMRYKSQAFLRFKEFRLEVENQTGRKIKTLQSDRGGEYLSGEFIDYLKENGIVSRWTPPRTPQLNGVAEMRNQTLLDMIRSMMSFTELPLSFWGYALETAVRLLNIAPSKTVAQTPYQIWHDKPTSYKYLRVWGSPAYVKRLVGDKLDSRSSLCRFIGYPKETAGYYFYDPTEQKLLLPHVSS</sequence>
<dbReference type="GO" id="GO:0006508">
    <property type="term" value="P:proteolysis"/>
    <property type="evidence" value="ECO:0007669"/>
    <property type="project" value="UniProtKB-KW"/>
</dbReference>
<evidence type="ECO:0000259" key="2">
    <source>
        <dbReference type="PROSITE" id="PS50994"/>
    </source>
</evidence>
<comment type="caution">
    <text evidence="3">The sequence shown here is derived from an EMBL/GenBank/DDBJ whole genome shotgun (WGS) entry which is preliminary data.</text>
</comment>
<dbReference type="InterPro" id="IPR057670">
    <property type="entry name" value="SH3_retrovirus"/>
</dbReference>
<dbReference type="Pfam" id="PF22936">
    <property type="entry name" value="Pol_BBD"/>
    <property type="match status" value="1"/>
</dbReference>
<dbReference type="SUPFAM" id="SSF53098">
    <property type="entry name" value="Ribonuclease H-like"/>
    <property type="match status" value="1"/>
</dbReference>
<evidence type="ECO:0000313" key="3">
    <source>
        <dbReference type="EMBL" id="KAL0333092.1"/>
    </source>
</evidence>
<dbReference type="PROSITE" id="PS50994">
    <property type="entry name" value="INTEGRASE"/>
    <property type="match status" value="1"/>
</dbReference>
<gene>
    <name evidence="3" type="ORF">Scaly_2210700</name>
</gene>
<dbReference type="GO" id="GO:0008233">
    <property type="term" value="F:peptidase activity"/>
    <property type="evidence" value="ECO:0007669"/>
    <property type="project" value="UniProtKB-KW"/>
</dbReference>
<reference evidence="3" key="1">
    <citation type="submission" date="2020-06" db="EMBL/GenBank/DDBJ databases">
        <authorList>
            <person name="Li T."/>
            <person name="Hu X."/>
            <person name="Zhang T."/>
            <person name="Song X."/>
            <person name="Zhang H."/>
            <person name="Dai N."/>
            <person name="Sheng W."/>
            <person name="Hou X."/>
            <person name="Wei L."/>
        </authorList>
    </citation>
    <scope>NUCLEOTIDE SEQUENCE</scope>
    <source>
        <strain evidence="3">KEN8</strain>
        <tissue evidence="3">Leaf</tissue>
    </source>
</reference>
<dbReference type="AlphaFoldDB" id="A0AAW2MN86"/>
<dbReference type="Gene3D" id="3.30.420.10">
    <property type="entry name" value="Ribonuclease H-like superfamily/Ribonuclease H"/>
    <property type="match status" value="1"/>
</dbReference>
<dbReference type="InterPro" id="IPR012337">
    <property type="entry name" value="RNaseH-like_sf"/>
</dbReference>
<dbReference type="InterPro" id="IPR054722">
    <property type="entry name" value="PolX-like_BBD"/>
</dbReference>
<dbReference type="GO" id="GO:0015074">
    <property type="term" value="P:DNA integration"/>
    <property type="evidence" value="ECO:0007669"/>
    <property type="project" value="InterPro"/>
</dbReference>
<dbReference type="InterPro" id="IPR036397">
    <property type="entry name" value="RNaseH_sf"/>
</dbReference>
<organism evidence="3">
    <name type="scientific">Sesamum calycinum</name>
    <dbReference type="NCBI Taxonomy" id="2727403"/>
    <lineage>
        <taxon>Eukaryota</taxon>
        <taxon>Viridiplantae</taxon>
        <taxon>Streptophyta</taxon>
        <taxon>Embryophyta</taxon>
        <taxon>Tracheophyta</taxon>
        <taxon>Spermatophyta</taxon>
        <taxon>Magnoliopsida</taxon>
        <taxon>eudicotyledons</taxon>
        <taxon>Gunneridae</taxon>
        <taxon>Pentapetalae</taxon>
        <taxon>asterids</taxon>
        <taxon>lamiids</taxon>
        <taxon>Lamiales</taxon>
        <taxon>Pedaliaceae</taxon>
        <taxon>Sesamum</taxon>
    </lineage>
</organism>
<name>A0AAW2MN86_9LAMI</name>
<dbReference type="PANTHER" id="PTHR42648:SF27">
    <property type="entry name" value="RNA-DIRECTED DNA POLYMERASE"/>
    <property type="match status" value="1"/>
</dbReference>
<keyword evidence="1" id="KW-0378">Hydrolase</keyword>